<organism evidence="1">
    <name type="scientific">Haptolina brevifila</name>
    <dbReference type="NCBI Taxonomy" id="156173"/>
    <lineage>
        <taxon>Eukaryota</taxon>
        <taxon>Haptista</taxon>
        <taxon>Haptophyta</taxon>
        <taxon>Prymnesiophyceae</taxon>
        <taxon>Prymnesiales</taxon>
        <taxon>Prymnesiaceae</taxon>
        <taxon>Haptolina</taxon>
    </lineage>
</organism>
<dbReference type="EMBL" id="HBGU01061646">
    <property type="protein sequence ID" value="CAD9517588.1"/>
    <property type="molecule type" value="Transcribed_RNA"/>
</dbReference>
<gene>
    <name evidence="1" type="ORF">CBRE1094_LOCUS33544</name>
</gene>
<dbReference type="AlphaFoldDB" id="A0A7S2IFE2"/>
<sequence length="105" mass="11709">MSALDVGLRTRRSACCQFPLSSFSFVEGDGRSWETRGQRPNSEQSRPRSRTCSRLWKGSWMAAAIKLVWWLWWHVALVPVPVRAAISGESGCPEVRLGAIGSHVP</sequence>
<proteinExistence type="predicted"/>
<reference evidence="1" key="1">
    <citation type="submission" date="2021-01" db="EMBL/GenBank/DDBJ databases">
        <authorList>
            <person name="Corre E."/>
            <person name="Pelletier E."/>
            <person name="Niang G."/>
            <person name="Scheremetjew M."/>
            <person name="Finn R."/>
            <person name="Kale V."/>
            <person name="Holt S."/>
            <person name="Cochrane G."/>
            <person name="Meng A."/>
            <person name="Brown T."/>
            <person name="Cohen L."/>
        </authorList>
    </citation>
    <scope>NUCLEOTIDE SEQUENCE</scope>
    <source>
        <strain evidence="1">UTEX LB 985</strain>
    </source>
</reference>
<name>A0A7S2IFE2_9EUKA</name>
<evidence type="ECO:0000313" key="1">
    <source>
        <dbReference type="EMBL" id="CAD9517588.1"/>
    </source>
</evidence>
<accession>A0A7S2IFE2</accession>
<protein>
    <submittedName>
        <fullName evidence="1">Uncharacterized protein</fullName>
    </submittedName>
</protein>